<evidence type="ECO:0000313" key="3">
    <source>
        <dbReference type="EMBL" id="GIH16039.1"/>
    </source>
</evidence>
<dbReference type="GO" id="GO:0000150">
    <property type="term" value="F:DNA strand exchange activity"/>
    <property type="evidence" value="ECO:0007669"/>
    <property type="project" value="InterPro"/>
</dbReference>
<dbReference type="Gene3D" id="3.90.1750.20">
    <property type="entry name" value="Putative Large Serine Recombinase, Chain B, Domain 2"/>
    <property type="match status" value="1"/>
</dbReference>
<dbReference type="PANTHER" id="PTHR30461">
    <property type="entry name" value="DNA-INVERTASE FROM LAMBDOID PROPHAGE"/>
    <property type="match status" value="1"/>
</dbReference>
<dbReference type="InterPro" id="IPR050639">
    <property type="entry name" value="SSR_resolvase"/>
</dbReference>
<comment type="caution">
    <text evidence="3">The sequence shown here is derived from an EMBL/GenBank/DDBJ whole genome shotgun (WGS) entry which is preliminary data.</text>
</comment>
<organism evidence="3 4">
    <name type="scientific">Rugosimonospora africana</name>
    <dbReference type="NCBI Taxonomy" id="556532"/>
    <lineage>
        <taxon>Bacteria</taxon>
        <taxon>Bacillati</taxon>
        <taxon>Actinomycetota</taxon>
        <taxon>Actinomycetes</taxon>
        <taxon>Micromonosporales</taxon>
        <taxon>Micromonosporaceae</taxon>
        <taxon>Rugosimonospora</taxon>
    </lineage>
</organism>
<feature type="region of interest" description="Disordered" evidence="1">
    <location>
        <begin position="230"/>
        <end position="254"/>
    </location>
</feature>
<feature type="domain" description="Recombinase" evidence="2">
    <location>
        <begin position="123"/>
        <end position="284"/>
    </location>
</feature>
<proteinExistence type="predicted"/>
<dbReference type="EMBL" id="BONZ01000039">
    <property type="protein sequence ID" value="GIH16039.1"/>
    <property type="molecule type" value="Genomic_DNA"/>
</dbReference>
<dbReference type="InterPro" id="IPR011109">
    <property type="entry name" value="DNA_bind_recombinase_dom"/>
</dbReference>
<protein>
    <recommendedName>
        <fullName evidence="2">Recombinase domain-containing protein</fullName>
    </recommendedName>
</protein>
<reference evidence="3" key="1">
    <citation type="submission" date="2021-01" db="EMBL/GenBank/DDBJ databases">
        <title>Whole genome shotgun sequence of Rugosimonospora africana NBRC 104875.</title>
        <authorList>
            <person name="Komaki H."/>
            <person name="Tamura T."/>
        </authorList>
    </citation>
    <scope>NUCLEOTIDE SEQUENCE</scope>
    <source>
        <strain evidence="3">NBRC 104875</strain>
    </source>
</reference>
<dbReference type="PROSITE" id="PS51737">
    <property type="entry name" value="RECOMBINASE_DNA_BIND"/>
    <property type="match status" value="1"/>
</dbReference>
<dbReference type="PANTHER" id="PTHR30461:SF23">
    <property type="entry name" value="DNA RECOMBINASE-RELATED"/>
    <property type="match status" value="1"/>
</dbReference>
<name>A0A8J3QSI8_9ACTN</name>
<dbReference type="RefSeq" id="WP_239133778.1">
    <property type="nucleotide sequence ID" value="NZ_BONZ01000039.1"/>
</dbReference>
<dbReference type="Proteomes" id="UP000642748">
    <property type="component" value="Unassembled WGS sequence"/>
</dbReference>
<evidence type="ECO:0000259" key="2">
    <source>
        <dbReference type="PROSITE" id="PS51737"/>
    </source>
</evidence>
<gene>
    <name evidence="3" type="ORF">Raf01_42110</name>
</gene>
<dbReference type="Pfam" id="PF07508">
    <property type="entry name" value="Recombinase"/>
    <property type="match status" value="1"/>
</dbReference>
<dbReference type="InterPro" id="IPR038109">
    <property type="entry name" value="DNA_bind_recomb_sf"/>
</dbReference>
<dbReference type="AlphaFoldDB" id="A0A8J3QSI8"/>
<keyword evidence="4" id="KW-1185">Reference proteome</keyword>
<accession>A0A8J3QSI8</accession>
<dbReference type="GO" id="GO:0003677">
    <property type="term" value="F:DNA binding"/>
    <property type="evidence" value="ECO:0007669"/>
    <property type="project" value="InterPro"/>
</dbReference>
<evidence type="ECO:0000313" key="4">
    <source>
        <dbReference type="Proteomes" id="UP000642748"/>
    </source>
</evidence>
<sequence>MEYFDVGCSRRIPWPERPEAAALLAAARNPCRPFDAVVLGEYERGFHGDQLTHIAAMLTSYGVQLWLPETNGPVDLDSPAHQALMMLLGHQSNREILRARFRTTMAMTAQARDQSRHLGGRPPYGYRLVDAGPHPNAVHARWGRRLHRLDPDPVTAPHVRWIFAQRLTGYSTAAIARALNERGVPCPSSHDPARNKHRHGDGWTLRTVAEILANPRYTGRQVWNRHRTDHHETIPGDTRTGRPQRHLPNPKDQWVISNRPAHPALVSEQDFVAVQAISATPRPDTDETHVYLLVGLLRCGLCGRLLESHWVYRSPGYRCRHGHTSARGPSPDRPKNIYVRQDTAITYAATQLGIPVNNPEQVAHQIRTTHWTIICTPTGMVMRQEGERLTKT</sequence>
<evidence type="ECO:0000256" key="1">
    <source>
        <dbReference type="SAM" id="MobiDB-lite"/>
    </source>
</evidence>